<evidence type="ECO:0000313" key="4">
    <source>
        <dbReference type="EMBL" id="KRM05995.1"/>
    </source>
</evidence>
<feature type="domain" description="Glucosyltransferase 3-like C-terminal" evidence="3">
    <location>
        <begin position="198"/>
        <end position="359"/>
    </location>
</feature>
<accession>A0A0R1VQ92</accession>
<name>A0A0R1VQ92_9LACO</name>
<evidence type="ECO:0000259" key="3">
    <source>
        <dbReference type="Pfam" id="PF26337"/>
    </source>
</evidence>
<organism evidence="4 5">
    <name type="scientific">Liquorilactobacillus ghanensis DSM 18630</name>
    <dbReference type="NCBI Taxonomy" id="1423750"/>
    <lineage>
        <taxon>Bacteria</taxon>
        <taxon>Bacillati</taxon>
        <taxon>Bacillota</taxon>
        <taxon>Bacilli</taxon>
        <taxon>Lactobacillales</taxon>
        <taxon>Lactobacillaceae</taxon>
        <taxon>Liquorilactobacillus</taxon>
    </lineage>
</organism>
<dbReference type="PIRSF" id="PIRSF007023">
    <property type="entry name" value="UDP-Galf_transf"/>
    <property type="match status" value="1"/>
</dbReference>
<dbReference type="EMBL" id="AZGB01000016">
    <property type="protein sequence ID" value="KRM05995.1"/>
    <property type="molecule type" value="Genomic_DNA"/>
</dbReference>
<dbReference type="STRING" id="1423750.FC89_GL000859"/>
<keyword evidence="5" id="KW-1185">Reference proteome</keyword>
<feature type="domain" description="Glucosyltransferase 3-like N-terminal" evidence="2">
    <location>
        <begin position="8"/>
        <end position="174"/>
    </location>
</feature>
<evidence type="ECO:0000313" key="5">
    <source>
        <dbReference type="Proteomes" id="UP000051451"/>
    </source>
</evidence>
<evidence type="ECO:0000259" key="2">
    <source>
        <dbReference type="Pfam" id="PF26334"/>
    </source>
</evidence>
<evidence type="ECO:0000256" key="1">
    <source>
        <dbReference type="ARBA" id="ARBA00022679"/>
    </source>
</evidence>
<dbReference type="PATRIC" id="fig|1423750.3.peg.882"/>
<protein>
    <recommendedName>
        <fullName evidence="6">Beta-1,6-galactofuranosyltransferase</fullName>
    </recommendedName>
</protein>
<proteinExistence type="predicted"/>
<keyword evidence="1" id="KW-0808">Transferase</keyword>
<dbReference type="GeneID" id="98318892"/>
<dbReference type="Gene3D" id="3.40.50.2000">
    <property type="entry name" value="Glycogen Phosphorylase B"/>
    <property type="match status" value="2"/>
</dbReference>
<comment type="caution">
    <text evidence="4">The sequence shown here is derived from an EMBL/GenBank/DDBJ whole genome shotgun (WGS) entry which is preliminary data.</text>
</comment>
<dbReference type="RefSeq" id="WP_057871624.1">
    <property type="nucleotide sequence ID" value="NZ_AZGB01000016.1"/>
</dbReference>
<dbReference type="Pfam" id="PF26337">
    <property type="entry name" value="Gtf3_C"/>
    <property type="match status" value="1"/>
</dbReference>
<dbReference type="SUPFAM" id="SSF53756">
    <property type="entry name" value="UDP-Glycosyltransferase/glycogen phosphorylase"/>
    <property type="match status" value="1"/>
</dbReference>
<gene>
    <name evidence="4" type="ORF">FC89_GL000859</name>
</gene>
<dbReference type="Pfam" id="PF26334">
    <property type="entry name" value="Gtf3_N"/>
    <property type="match status" value="1"/>
</dbReference>
<dbReference type="InterPro" id="IPR058592">
    <property type="entry name" value="Gtf3_C"/>
</dbReference>
<evidence type="ECO:0008006" key="6">
    <source>
        <dbReference type="Google" id="ProtNLM"/>
    </source>
</evidence>
<sequence>MNYYLKEIKPLNSRSNKTGGAKIRQDVEKILSKQNFTAIAIPNIPRLGNIDYISVSLLNHYRVMRLWQKRIAFLKEGDNLVIQFPLIIQHSIFLKRVLKSLTRKKIKIILIIHDLESLRVTKRQDISIIKQFILNKEEKLFLKYAFKIIVHNSTMKRYLIKQGFEKQKLISIEIFDYLISNFDKNKFESRKIAKNQPIIIAGTLRYHKASYIYHLPSNVKFNLYGVGYDEKIQQSNVNYNGAFSPEELPYRLDGSYGLVWDGDSIYSCTGIYGKYLRINDPHKLSLYLVAGLPVIIWKGAAQADFVRKNGCGLIIDSLTNIQSIINSVSNENYLLMKRRAQKMGEKLHSGFFLKKLLNQLI</sequence>
<dbReference type="OrthoDB" id="9790931at2"/>
<reference evidence="4 5" key="1">
    <citation type="journal article" date="2015" name="Genome Announc.">
        <title>Expanding the biotechnology potential of lactobacilli through comparative genomics of 213 strains and associated genera.</title>
        <authorList>
            <person name="Sun Z."/>
            <person name="Harris H.M."/>
            <person name="McCann A."/>
            <person name="Guo C."/>
            <person name="Argimon S."/>
            <person name="Zhang W."/>
            <person name="Yang X."/>
            <person name="Jeffery I.B."/>
            <person name="Cooney J.C."/>
            <person name="Kagawa T.F."/>
            <person name="Liu W."/>
            <person name="Song Y."/>
            <person name="Salvetti E."/>
            <person name="Wrobel A."/>
            <person name="Rasinkangas P."/>
            <person name="Parkhill J."/>
            <person name="Rea M.C."/>
            <person name="O'Sullivan O."/>
            <person name="Ritari J."/>
            <person name="Douillard F.P."/>
            <person name="Paul Ross R."/>
            <person name="Yang R."/>
            <person name="Briner A.E."/>
            <person name="Felis G.E."/>
            <person name="de Vos W.M."/>
            <person name="Barrangou R."/>
            <person name="Klaenhammer T.R."/>
            <person name="Caufield P.W."/>
            <person name="Cui Y."/>
            <person name="Zhang H."/>
            <person name="O'Toole P.W."/>
        </authorList>
    </citation>
    <scope>NUCLEOTIDE SEQUENCE [LARGE SCALE GENOMIC DNA]</scope>
    <source>
        <strain evidence="4 5">DSM 18630</strain>
    </source>
</reference>
<dbReference type="AlphaFoldDB" id="A0A0R1VQ92"/>
<dbReference type="InterPro" id="IPR058591">
    <property type="entry name" value="Gtf3_N"/>
</dbReference>
<dbReference type="Proteomes" id="UP000051451">
    <property type="component" value="Unassembled WGS sequence"/>
</dbReference>